<evidence type="ECO:0000256" key="9">
    <source>
        <dbReference type="SAM" id="Coils"/>
    </source>
</evidence>
<evidence type="ECO:0000256" key="7">
    <source>
        <dbReference type="ARBA" id="ARBA00035138"/>
    </source>
</evidence>
<dbReference type="Proteomes" id="UP000762676">
    <property type="component" value="Unassembled WGS sequence"/>
</dbReference>
<keyword evidence="6" id="KW-0687">Ribonucleoprotein</keyword>
<keyword evidence="5" id="KW-0496">Mitochondrion</keyword>
<dbReference type="AlphaFoldDB" id="A0AAV4JNF0"/>
<keyword evidence="3" id="KW-0809">Transit peptide</keyword>
<dbReference type="Pfam" id="PF14943">
    <property type="entry name" value="MRP-S26"/>
    <property type="match status" value="1"/>
</dbReference>
<dbReference type="PANTHER" id="PTHR21035">
    <property type="entry name" value="28S RIBOSOMAL PROTEIN S26, MITOCHONDRIAL"/>
    <property type="match status" value="1"/>
</dbReference>
<evidence type="ECO:0000256" key="4">
    <source>
        <dbReference type="ARBA" id="ARBA00022980"/>
    </source>
</evidence>
<protein>
    <recommendedName>
        <fullName evidence="7">Small ribosomal subunit protein mS26</fullName>
    </recommendedName>
    <alternativeName>
        <fullName evidence="8">28S ribosomal protein S26, mitochondrial</fullName>
    </alternativeName>
</protein>
<keyword evidence="12" id="KW-1185">Reference proteome</keyword>
<evidence type="ECO:0000256" key="1">
    <source>
        <dbReference type="ARBA" id="ARBA00004173"/>
    </source>
</evidence>
<evidence type="ECO:0000256" key="5">
    <source>
        <dbReference type="ARBA" id="ARBA00023128"/>
    </source>
</evidence>
<proteinExistence type="inferred from homology"/>
<evidence type="ECO:0000256" key="2">
    <source>
        <dbReference type="ARBA" id="ARBA00009672"/>
    </source>
</evidence>
<dbReference type="PANTHER" id="PTHR21035:SF2">
    <property type="entry name" value="SMALL RIBOSOMAL SUBUNIT PROTEIN MS26"/>
    <property type="match status" value="1"/>
</dbReference>
<keyword evidence="4 11" id="KW-0689">Ribosomal protein</keyword>
<evidence type="ECO:0000313" key="11">
    <source>
        <dbReference type="EMBL" id="GFS24284.1"/>
    </source>
</evidence>
<comment type="subcellular location">
    <subcellularLocation>
        <location evidence="1">Mitochondrion</location>
    </subcellularLocation>
</comment>
<reference evidence="11 12" key="1">
    <citation type="journal article" date="2021" name="Elife">
        <title>Chloroplast acquisition without the gene transfer in kleptoplastic sea slugs, Plakobranchus ocellatus.</title>
        <authorList>
            <person name="Maeda T."/>
            <person name="Takahashi S."/>
            <person name="Yoshida T."/>
            <person name="Shimamura S."/>
            <person name="Takaki Y."/>
            <person name="Nagai Y."/>
            <person name="Toyoda A."/>
            <person name="Suzuki Y."/>
            <person name="Arimoto A."/>
            <person name="Ishii H."/>
            <person name="Satoh N."/>
            <person name="Nishiyama T."/>
            <person name="Hasebe M."/>
            <person name="Maruyama T."/>
            <person name="Minagawa J."/>
            <person name="Obokata J."/>
            <person name="Shigenobu S."/>
        </authorList>
    </citation>
    <scope>NUCLEOTIDE SEQUENCE [LARGE SCALE GENOMIC DNA]</scope>
</reference>
<comment type="similarity">
    <text evidence="2">Belongs to the mitochondrion-specific ribosomal protein mS26 family.</text>
</comment>
<evidence type="ECO:0000313" key="12">
    <source>
        <dbReference type="Proteomes" id="UP000762676"/>
    </source>
</evidence>
<dbReference type="InterPro" id="IPR026140">
    <property type="entry name" value="Ribosomal_mS26"/>
</dbReference>
<comment type="caution">
    <text evidence="11">The sequence shown here is derived from an EMBL/GenBank/DDBJ whole genome shotgun (WGS) entry which is preliminary data.</text>
</comment>
<name>A0AAV4JNF0_9GAST</name>
<accession>A0AAV4JNF0</accession>
<evidence type="ECO:0000256" key="8">
    <source>
        <dbReference type="ARBA" id="ARBA00035344"/>
    </source>
</evidence>
<evidence type="ECO:0000256" key="10">
    <source>
        <dbReference type="SAM" id="MobiDB-lite"/>
    </source>
</evidence>
<organism evidence="11 12">
    <name type="scientific">Elysia marginata</name>
    <dbReference type="NCBI Taxonomy" id="1093978"/>
    <lineage>
        <taxon>Eukaryota</taxon>
        <taxon>Metazoa</taxon>
        <taxon>Spiralia</taxon>
        <taxon>Lophotrochozoa</taxon>
        <taxon>Mollusca</taxon>
        <taxon>Gastropoda</taxon>
        <taxon>Heterobranchia</taxon>
        <taxon>Euthyneura</taxon>
        <taxon>Panpulmonata</taxon>
        <taxon>Sacoglossa</taxon>
        <taxon>Placobranchoidea</taxon>
        <taxon>Plakobranchidae</taxon>
        <taxon>Elysia</taxon>
    </lineage>
</organism>
<feature type="coiled-coil region" evidence="9">
    <location>
        <begin position="100"/>
        <end position="165"/>
    </location>
</feature>
<gene>
    <name evidence="11" type="ORF">ElyMa_005154000</name>
</gene>
<dbReference type="EMBL" id="BMAT01010322">
    <property type="protein sequence ID" value="GFS24284.1"/>
    <property type="molecule type" value="Genomic_DNA"/>
</dbReference>
<evidence type="ECO:0000256" key="3">
    <source>
        <dbReference type="ARBA" id="ARBA00022946"/>
    </source>
</evidence>
<feature type="region of interest" description="Disordered" evidence="10">
    <location>
        <begin position="197"/>
        <end position="223"/>
    </location>
</feature>
<sequence>MLCPITLRNFVKCGSVQRVFLDSGVKQVPLVNSVRFRKPRWLPIAKSKEFYVRKPTPIVPEEAEELYLRYSKYRADVASIRLFLKEQLSQKSVNLMEEQEKDDAADLKLMEEQVKEYNNQVASLRQKRQEQEILAEQERIEKAVRKQQDERLQRSLQAEKKLEQNKAAQFIPLENLDEAIETMLDSRSDYNYAVTNSGELIPGEYPDLASNKAPPRTKMSDVS</sequence>
<dbReference type="GO" id="GO:0005763">
    <property type="term" value="C:mitochondrial small ribosomal subunit"/>
    <property type="evidence" value="ECO:0007669"/>
    <property type="project" value="InterPro"/>
</dbReference>
<keyword evidence="9" id="KW-0175">Coiled coil</keyword>
<evidence type="ECO:0000256" key="6">
    <source>
        <dbReference type="ARBA" id="ARBA00023274"/>
    </source>
</evidence>